<dbReference type="EC" id="6.1.1.14" evidence="3"/>
<dbReference type="SUPFAM" id="SSF109604">
    <property type="entry name" value="HD-domain/PDEase-like"/>
    <property type="match status" value="1"/>
</dbReference>
<comment type="subcellular location">
    <subcellularLocation>
        <location evidence="1">Cytoplasm</location>
    </subcellularLocation>
</comment>
<evidence type="ECO:0000256" key="5">
    <source>
        <dbReference type="ARBA" id="ARBA00022598"/>
    </source>
</evidence>
<dbReference type="Gene3D" id="1.10.730.10">
    <property type="entry name" value="Isoleucyl-tRNA Synthetase, Domain 1"/>
    <property type="match status" value="1"/>
</dbReference>
<dbReference type="HAMAP" id="MF_00255">
    <property type="entry name" value="Gly_tRNA_synth_beta"/>
    <property type="match status" value="1"/>
</dbReference>
<keyword evidence="4" id="KW-0963">Cytoplasm</keyword>
<dbReference type="GO" id="GO:0006426">
    <property type="term" value="P:glycyl-tRNA aminoacylation"/>
    <property type="evidence" value="ECO:0007669"/>
    <property type="project" value="InterPro"/>
</dbReference>
<dbReference type="PRINTS" id="PR01045">
    <property type="entry name" value="TRNASYNTHGB"/>
</dbReference>
<evidence type="ECO:0000256" key="2">
    <source>
        <dbReference type="ARBA" id="ARBA00008226"/>
    </source>
</evidence>
<comment type="catalytic activity">
    <reaction evidence="10">
        <text>tRNA(Gly) + glycine + ATP = glycyl-tRNA(Gly) + AMP + diphosphate</text>
        <dbReference type="Rhea" id="RHEA:16013"/>
        <dbReference type="Rhea" id="RHEA-COMP:9664"/>
        <dbReference type="Rhea" id="RHEA-COMP:9683"/>
        <dbReference type="ChEBI" id="CHEBI:30616"/>
        <dbReference type="ChEBI" id="CHEBI:33019"/>
        <dbReference type="ChEBI" id="CHEBI:57305"/>
        <dbReference type="ChEBI" id="CHEBI:78442"/>
        <dbReference type="ChEBI" id="CHEBI:78522"/>
        <dbReference type="ChEBI" id="CHEBI:456215"/>
        <dbReference type="EC" id="6.1.1.14"/>
    </reaction>
</comment>
<keyword evidence="6" id="KW-0547">Nucleotide-binding</keyword>
<evidence type="ECO:0000313" key="12">
    <source>
        <dbReference type="EMBL" id="VBB69518.1"/>
    </source>
</evidence>
<dbReference type="GO" id="GO:0005524">
    <property type="term" value="F:ATP binding"/>
    <property type="evidence" value="ECO:0007669"/>
    <property type="project" value="UniProtKB-KW"/>
</dbReference>
<dbReference type="InterPro" id="IPR006194">
    <property type="entry name" value="Gly-tRNA-synth_heterodimer"/>
</dbReference>
<dbReference type="InterPro" id="IPR008909">
    <property type="entry name" value="DALR_anticod-bd"/>
</dbReference>
<evidence type="ECO:0000259" key="11">
    <source>
        <dbReference type="Pfam" id="PF05746"/>
    </source>
</evidence>
<dbReference type="Pfam" id="PF05746">
    <property type="entry name" value="DALR_1"/>
    <property type="match status" value="1"/>
</dbReference>
<dbReference type="PANTHER" id="PTHR30075:SF2">
    <property type="entry name" value="GLYCINE--TRNA LIGASE, CHLOROPLASTIC_MITOCHONDRIAL 2"/>
    <property type="match status" value="1"/>
</dbReference>
<evidence type="ECO:0000256" key="10">
    <source>
        <dbReference type="ARBA" id="ARBA00047937"/>
    </source>
</evidence>
<keyword evidence="8" id="KW-0648">Protein biosynthesis</keyword>
<sequence length="689" mass="77012">MPQLILELLSEEIPTRLQTRAAEDLKRLVCSGLVSNGLDVVAGQALAFVTPRRLTLVIADLPVVYPDVYRERRGPRVDAPGAAVEGFLRTHGITPAQAKTRWTTKGTFYFALIEKRGGATAALLKNVVESVLTDFPWPRSMHWGTVRERWIRPLRRILCTFDQRIVPVQFAGVEAGNMSEGHRFLAPIAFPVCEFSRYERSLREAHVILDPAERAERIHQQAEQLAAAEGLTLRPDQALLDEVAGLVEWPVTLIGRIDEAFMGVPAEVLTATMRTYQKYFSLLKANRRLAPRFLVVSNMVTADGGQAIVAGNERVLRARLADAKFFWEQDRSQPLGKRVHKLTERVFHARLGTMAAKVERMRRLAVRLAEWVPGADVDLVDRAALLAKADLSTSMVGEFPELQGIMGRCYAREDGEAREVCDAIAEHYSPLGPSDSCPSAPVSVCVALADRIDTLVGFWSMNEKPTGSKDPFALRRAALGLVRLLVYNSLRIPLFVAFELANTLYRGVMHKAFNAISLLRFLTDRLKTHLQEKGVRHDLVTAVFALGQEDDLVRLIARVASLTRFLSTKDGMNLLIAYRRATNIVRIEREKDGLTYRDPVDVALLSEDEERALEAHLSAVMRNSNDAVKAERFDDAMLALSQLRAPVDVFFERVTINSHNSRLRENRLRLLSHIGTVMGTVADFAKIEG</sequence>
<gene>
    <name evidence="12" type="ORF">RIEGSTA812A_PEG_991</name>
</gene>
<dbReference type="GO" id="GO:0006420">
    <property type="term" value="P:arginyl-tRNA aminoacylation"/>
    <property type="evidence" value="ECO:0007669"/>
    <property type="project" value="InterPro"/>
</dbReference>
<keyword evidence="7" id="KW-0067">ATP-binding</keyword>
<dbReference type="PANTHER" id="PTHR30075">
    <property type="entry name" value="GLYCYL-TRNA SYNTHETASE"/>
    <property type="match status" value="1"/>
</dbReference>
<dbReference type="InterPro" id="IPR015944">
    <property type="entry name" value="Gly-tRNA-synth_bsu"/>
</dbReference>
<keyword evidence="5 12" id="KW-0436">Ligase</keyword>
<dbReference type="EMBL" id="LR026963">
    <property type="protein sequence ID" value="VBB69518.1"/>
    <property type="molecule type" value="Genomic_DNA"/>
</dbReference>
<keyword evidence="9 12" id="KW-0030">Aminoacyl-tRNA synthetase</keyword>
<accession>A0A484HBI7</accession>
<protein>
    <recommendedName>
        <fullName evidence="3">glycine--tRNA ligase</fullName>
        <ecNumber evidence="3">6.1.1.14</ecNumber>
    </recommendedName>
</protein>
<evidence type="ECO:0000256" key="8">
    <source>
        <dbReference type="ARBA" id="ARBA00022917"/>
    </source>
</evidence>
<evidence type="ECO:0000256" key="6">
    <source>
        <dbReference type="ARBA" id="ARBA00022741"/>
    </source>
</evidence>
<evidence type="ECO:0000256" key="1">
    <source>
        <dbReference type="ARBA" id="ARBA00004496"/>
    </source>
</evidence>
<dbReference type="PROSITE" id="PS50861">
    <property type="entry name" value="AA_TRNA_LIGASE_II_GLYAB"/>
    <property type="match status" value="1"/>
</dbReference>
<proteinExistence type="inferred from homology"/>
<dbReference type="GO" id="GO:0005829">
    <property type="term" value="C:cytosol"/>
    <property type="evidence" value="ECO:0007669"/>
    <property type="project" value="TreeGrafter"/>
</dbReference>
<evidence type="ECO:0000256" key="9">
    <source>
        <dbReference type="ARBA" id="ARBA00023146"/>
    </source>
</evidence>
<dbReference type="NCBIfam" id="TIGR00211">
    <property type="entry name" value="glyS"/>
    <property type="match status" value="1"/>
</dbReference>
<dbReference type="GO" id="GO:0004814">
    <property type="term" value="F:arginine-tRNA ligase activity"/>
    <property type="evidence" value="ECO:0007669"/>
    <property type="project" value="InterPro"/>
</dbReference>
<reference evidence="12" key="1">
    <citation type="submission" date="2018-10" db="EMBL/GenBank/DDBJ databases">
        <authorList>
            <person name="Gruber-Vodicka H."/>
            <person name="Jaeckle O."/>
        </authorList>
    </citation>
    <scope>NUCLEOTIDE SEQUENCE</scope>
</reference>
<dbReference type="GO" id="GO:0004820">
    <property type="term" value="F:glycine-tRNA ligase activity"/>
    <property type="evidence" value="ECO:0007669"/>
    <property type="project" value="UniProtKB-EC"/>
</dbReference>
<evidence type="ECO:0000256" key="7">
    <source>
        <dbReference type="ARBA" id="ARBA00022840"/>
    </source>
</evidence>
<evidence type="ECO:0000256" key="4">
    <source>
        <dbReference type="ARBA" id="ARBA00022490"/>
    </source>
</evidence>
<evidence type="ECO:0000256" key="3">
    <source>
        <dbReference type="ARBA" id="ARBA00012829"/>
    </source>
</evidence>
<dbReference type="AlphaFoldDB" id="A0A484HBI7"/>
<name>A0A484HBI7_9ZZZZ</name>
<comment type="similarity">
    <text evidence="2">Belongs to the class-II aminoacyl-tRNA synthetase family.</text>
</comment>
<dbReference type="Pfam" id="PF02092">
    <property type="entry name" value="tRNA_synt_2f"/>
    <property type="match status" value="1"/>
</dbReference>
<feature type="domain" description="DALR anticodon binding" evidence="11">
    <location>
        <begin position="575"/>
        <end position="680"/>
    </location>
</feature>
<organism evidence="12">
    <name type="scientific">invertebrate metagenome</name>
    <dbReference type="NCBI Taxonomy" id="1711999"/>
    <lineage>
        <taxon>unclassified sequences</taxon>
        <taxon>metagenomes</taxon>
        <taxon>organismal metagenomes</taxon>
    </lineage>
</organism>